<dbReference type="GO" id="GO:0004252">
    <property type="term" value="F:serine-type endopeptidase activity"/>
    <property type="evidence" value="ECO:0007669"/>
    <property type="project" value="InterPro"/>
</dbReference>
<keyword evidence="8" id="KW-1185">Reference proteome</keyword>
<feature type="region of interest" description="Disordered" evidence="5">
    <location>
        <begin position="1"/>
        <end position="85"/>
    </location>
</feature>
<dbReference type="Gene3D" id="3.20.190.20">
    <property type="match status" value="1"/>
</dbReference>
<feature type="domain" description="Protease Do-like PDZ" evidence="6">
    <location>
        <begin position="477"/>
        <end position="622"/>
    </location>
</feature>
<feature type="compositionally biased region" description="Low complexity" evidence="5">
    <location>
        <begin position="10"/>
        <end position="31"/>
    </location>
</feature>
<evidence type="ECO:0000256" key="3">
    <source>
        <dbReference type="ARBA" id="ARBA00022801"/>
    </source>
</evidence>
<dbReference type="EMBL" id="JADXDR010000052">
    <property type="protein sequence ID" value="KAI7842528.1"/>
    <property type="molecule type" value="Genomic_DNA"/>
</dbReference>
<dbReference type="Pfam" id="PF13365">
    <property type="entry name" value="Trypsin_2"/>
    <property type="match status" value="1"/>
</dbReference>
<dbReference type="PANTHER" id="PTHR45980:SF18">
    <property type="entry name" value="PROTEASE DO-LIKE 9"/>
    <property type="match status" value="1"/>
</dbReference>
<dbReference type="InterPro" id="IPR036034">
    <property type="entry name" value="PDZ_sf"/>
</dbReference>
<dbReference type="InterPro" id="IPR041517">
    <property type="entry name" value="DEGP_PDZ"/>
</dbReference>
<dbReference type="SUPFAM" id="SSF50156">
    <property type="entry name" value="PDZ domain-like"/>
    <property type="match status" value="1"/>
</dbReference>
<dbReference type="InterPro" id="IPR001940">
    <property type="entry name" value="Peptidase_S1C"/>
</dbReference>
<dbReference type="GO" id="GO:0006508">
    <property type="term" value="P:proteolysis"/>
    <property type="evidence" value="ECO:0007669"/>
    <property type="project" value="UniProtKB-KW"/>
</dbReference>
<reference evidence="7" key="1">
    <citation type="submission" date="2020-11" db="EMBL/GenBank/DDBJ databases">
        <title>Chlorella ohadii genome sequencing and assembly.</title>
        <authorList>
            <person name="Murik O."/>
            <person name="Treves H."/>
            <person name="Kedem I."/>
            <person name="Shotland Y."/>
            <person name="Kaplan A."/>
        </authorList>
    </citation>
    <scope>NUCLEOTIDE SEQUENCE</scope>
    <source>
        <strain evidence="7">1</strain>
    </source>
</reference>
<evidence type="ECO:0000256" key="1">
    <source>
        <dbReference type="ARBA" id="ARBA00010541"/>
    </source>
</evidence>
<dbReference type="Gene3D" id="2.40.10.10">
    <property type="entry name" value="Trypsin-like serine proteases"/>
    <property type="match status" value="2"/>
</dbReference>
<evidence type="ECO:0000259" key="6">
    <source>
        <dbReference type="Pfam" id="PF17815"/>
    </source>
</evidence>
<comment type="caution">
    <text evidence="7">The sequence shown here is derived from an EMBL/GenBank/DDBJ whole genome shotgun (WGS) entry which is preliminary data.</text>
</comment>
<comment type="similarity">
    <text evidence="1">Belongs to the peptidase S1C family.</text>
</comment>
<evidence type="ECO:0000256" key="2">
    <source>
        <dbReference type="ARBA" id="ARBA00022670"/>
    </source>
</evidence>
<dbReference type="InterPro" id="IPR046449">
    <property type="entry name" value="DEGP_PDZ_sf"/>
</dbReference>
<dbReference type="InterPro" id="IPR009003">
    <property type="entry name" value="Peptidase_S1_PA"/>
</dbReference>
<feature type="compositionally biased region" description="Low complexity" evidence="5">
    <location>
        <begin position="646"/>
        <end position="685"/>
    </location>
</feature>
<dbReference type="SUPFAM" id="SSF50494">
    <property type="entry name" value="Trypsin-like serine proteases"/>
    <property type="match status" value="1"/>
</dbReference>
<accession>A0AAD5DU39</accession>
<evidence type="ECO:0000256" key="4">
    <source>
        <dbReference type="ARBA" id="ARBA00022825"/>
    </source>
</evidence>
<dbReference type="InterPro" id="IPR043504">
    <property type="entry name" value="Peptidase_S1_PA_chymotrypsin"/>
</dbReference>
<evidence type="ECO:0000256" key="5">
    <source>
        <dbReference type="SAM" id="MobiDB-lite"/>
    </source>
</evidence>
<protein>
    <recommendedName>
        <fullName evidence="6">Protease Do-like PDZ domain-containing protein</fullName>
    </recommendedName>
</protein>
<gene>
    <name evidence="7" type="ORF">COHA_003882</name>
</gene>
<dbReference type="PRINTS" id="PR00834">
    <property type="entry name" value="PROTEASES2C"/>
</dbReference>
<feature type="compositionally biased region" description="Low complexity" evidence="5">
    <location>
        <begin position="67"/>
        <end position="85"/>
    </location>
</feature>
<name>A0AAD5DU39_9CHLO</name>
<dbReference type="PANTHER" id="PTHR45980">
    <property type="match status" value="1"/>
</dbReference>
<dbReference type="AlphaFoldDB" id="A0AAD5DU39"/>
<dbReference type="Proteomes" id="UP001205105">
    <property type="component" value="Unassembled WGS sequence"/>
</dbReference>
<evidence type="ECO:0000313" key="8">
    <source>
        <dbReference type="Proteomes" id="UP001205105"/>
    </source>
</evidence>
<proteinExistence type="inferred from homology"/>
<keyword evidence="3" id="KW-0378">Hydrolase</keyword>
<sequence>MAAACPMQLASARSSTGSGRSAADAGRRSAAVVQCKKRQGGSGQHRAQQAAAKQREQQVLSGGGSGAAAPSSSAPGANAAAAPPAASYALPPGSTLQNLDITKLQLELRGNEVVFTLKEPISGDGAGPAGEEGEDGGMPRQEDVMDAVVKIYCTHTEPNYSLPWQRKRQYASTSSGFVVLGEQEGQRYLLTNAHSVEYFSQVKVKKRGDDRKWLARVLAIGAECDIALLTGGPLPERQNTSQWMTRSFGQGVQPLRFGPLPNLQESVYVVGYPIGGDTISVTSGVVSRIEVTAYAHGATELLGVQIDAAINSGNSGGPVFNELGEVVGIAFQSYAGSDAENIGYVIPTPVIAHFLDDYRANGDFTGFPALGVQWQRMESEALRKHFKMGEDQKGVLVRSVQPISFAHGHLLPGDVLMAFDGIEVACDGTVPFLSGERIAFSYLTSQKFTGEVATLDVLRDGQPMRLEIKLMRPNALVPHHLNGREPSYLVVAGIVFTVVTEPYLESEYGQEYGREAPIKLLDKLVHGWKEQPDQEVVVVNQVLACNATLGYEEIFNVQVHKFNGQPVRNLRHLAEMVLTCAEPQMRFDVEYSEVIVIDTAAAREATEEILRLHSIPAMASKDLTDVVAAGSTALVATPSPIASDAAAAAAPAGAADAEQQQQEQQQQGEQQQQQQQEQHQPQAAEVRPAAA</sequence>
<feature type="region of interest" description="Disordered" evidence="5">
    <location>
        <begin position="646"/>
        <end position="691"/>
    </location>
</feature>
<dbReference type="Pfam" id="PF17815">
    <property type="entry name" value="PDZ_3"/>
    <property type="match status" value="1"/>
</dbReference>
<feature type="region of interest" description="Disordered" evidence="5">
    <location>
        <begin position="119"/>
        <end position="139"/>
    </location>
</feature>
<keyword evidence="2" id="KW-0645">Protease</keyword>
<organism evidence="7 8">
    <name type="scientific">Chlorella ohadii</name>
    <dbReference type="NCBI Taxonomy" id="2649997"/>
    <lineage>
        <taxon>Eukaryota</taxon>
        <taxon>Viridiplantae</taxon>
        <taxon>Chlorophyta</taxon>
        <taxon>core chlorophytes</taxon>
        <taxon>Trebouxiophyceae</taxon>
        <taxon>Chlorellales</taxon>
        <taxon>Chlorellaceae</taxon>
        <taxon>Chlorella clade</taxon>
        <taxon>Chlorella</taxon>
    </lineage>
</organism>
<dbReference type="FunFam" id="2.40.10.10:FF:000012">
    <property type="entry name" value="protease Do-like 9"/>
    <property type="match status" value="1"/>
</dbReference>
<dbReference type="Gene3D" id="2.30.42.10">
    <property type="match status" value="1"/>
</dbReference>
<evidence type="ECO:0000313" key="7">
    <source>
        <dbReference type="EMBL" id="KAI7842528.1"/>
    </source>
</evidence>
<keyword evidence="4" id="KW-0720">Serine protease</keyword>